<dbReference type="PROSITE" id="PS51257">
    <property type="entry name" value="PROKAR_LIPOPROTEIN"/>
    <property type="match status" value="1"/>
</dbReference>
<dbReference type="InterPro" id="IPR036182">
    <property type="entry name" value="PCuAC_sf"/>
</dbReference>
<dbReference type="OrthoDB" id="9796962at2"/>
<dbReference type="PANTHER" id="PTHR36302:SF1">
    <property type="entry name" value="COPPER CHAPERONE PCU(A)C"/>
    <property type="match status" value="1"/>
</dbReference>
<dbReference type="InterPro" id="IPR058248">
    <property type="entry name" value="Lxx211020-like"/>
</dbReference>
<evidence type="ECO:0000313" key="2">
    <source>
        <dbReference type="EMBL" id="TKI60890.1"/>
    </source>
</evidence>
<dbReference type="AlphaFoldDB" id="A0A4U2YJ34"/>
<comment type="caution">
    <text evidence="2">The sequence shown here is derived from an EMBL/GenBank/DDBJ whole genome shotgun (WGS) entry which is preliminary data.</text>
</comment>
<proteinExistence type="predicted"/>
<dbReference type="InterPro" id="IPR007410">
    <property type="entry name" value="LpqE-like"/>
</dbReference>
<feature type="chain" id="PRO_5038468436" evidence="1">
    <location>
        <begin position="34"/>
        <end position="191"/>
    </location>
</feature>
<accession>A0A4U2YJ34</accession>
<evidence type="ECO:0000313" key="3">
    <source>
        <dbReference type="Proteomes" id="UP000307808"/>
    </source>
</evidence>
<dbReference type="EMBL" id="SZPY01000004">
    <property type="protein sequence ID" value="TKI60890.1"/>
    <property type="molecule type" value="Genomic_DNA"/>
</dbReference>
<sequence length="191" mass="19829">MSHTRSALSRLTRSRARLGAAALTVALVATVSACGSDSSTDEPKAAAATSAESLVVEDPWVRGTDGAKDATMSAAFMVLDNEGDEELTLTGASTDVARSVEIHEMAVVDGKSVMRELDGGLVLSPGKGQLLQPGGFHLMLMGLTGPLRAGDEVTLTLELADGSTTEVTAPVKAFTEEEEHYHAPGTGDHEH</sequence>
<dbReference type="SUPFAM" id="SSF110087">
    <property type="entry name" value="DR1885-like metal-binding protein"/>
    <property type="match status" value="1"/>
</dbReference>
<dbReference type="Proteomes" id="UP000307808">
    <property type="component" value="Unassembled WGS sequence"/>
</dbReference>
<reference evidence="2 3" key="1">
    <citation type="submission" date="2019-04" db="EMBL/GenBank/DDBJ databases">
        <authorList>
            <person name="Dong K."/>
        </authorList>
    </citation>
    <scope>NUCLEOTIDE SEQUENCE [LARGE SCALE GENOMIC DNA]</scope>
    <source>
        <strain evidence="3">dk3543</strain>
    </source>
</reference>
<keyword evidence="3" id="KW-1185">Reference proteome</keyword>
<dbReference type="RefSeq" id="WP_137067196.1">
    <property type="nucleotide sequence ID" value="NZ_CP040748.1"/>
</dbReference>
<dbReference type="Gene3D" id="2.60.40.1890">
    <property type="entry name" value="PCu(A)C copper chaperone"/>
    <property type="match status" value="1"/>
</dbReference>
<dbReference type="Pfam" id="PF04314">
    <property type="entry name" value="PCuAC"/>
    <property type="match status" value="1"/>
</dbReference>
<feature type="signal peptide" evidence="1">
    <location>
        <begin position="1"/>
        <end position="33"/>
    </location>
</feature>
<name>A0A4U2YJ34_9ACTN</name>
<organism evidence="2 3">
    <name type="scientific">Nocardioides jishulii</name>
    <dbReference type="NCBI Taxonomy" id="2575440"/>
    <lineage>
        <taxon>Bacteria</taxon>
        <taxon>Bacillati</taxon>
        <taxon>Actinomycetota</taxon>
        <taxon>Actinomycetes</taxon>
        <taxon>Propionibacteriales</taxon>
        <taxon>Nocardioidaceae</taxon>
        <taxon>Nocardioides</taxon>
    </lineage>
</organism>
<keyword evidence="1" id="KW-0732">Signal</keyword>
<gene>
    <name evidence="2" type="ORF">FC770_15445</name>
</gene>
<dbReference type="PANTHER" id="PTHR36302">
    <property type="entry name" value="BLR7088 PROTEIN"/>
    <property type="match status" value="1"/>
</dbReference>
<protein>
    <submittedName>
        <fullName evidence="2">Copper chaperone PCu(A)C</fullName>
    </submittedName>
</protein>
<evidence type="ECO:0000256" key="1">
    <source>
        <dbReference type="SAM" id="SignalP"/>
    </source>
</evidence>